<protein>
    <recommendedName>
        <fullName evidence="4">DUF1499 domain-containing protein</fullName>
    </recommendedName>
</protein>
<organism evidence="2 3">
    <name type="scientific">Herpetosiphon gulosus</name>
    <dbReference type="NCBI Taxonomy" id="1973496"/>
    <lineage>
        <taxon>Bacteria</taxon>
        <taxon>Bacillati</taxon>
        <taxon>Chloroflexota</taxon>
        <taxon>Chloroflexia</taxon>
        <taxon>Herpetosiphonales</taxon>
        <taxon>Herpetosiphonaceae</taxon>
        <taxon>Herpetosiphon</taxon>
    </lineage>
</organism>
<proteinExistence type="predicted"/>
<dbReference type="Proteomes" id="UP001428290">
    <property type="component" value="Unassembled WGS sequence"/>
</dbReference>
<sequence>MNYYQDVFPWEVVVVSSVILASMALFSTVRWIFRPQPKVFPGKRIVLFVICLGLIFYAFRFVPNFRDKFELGLSTNRAATSDSPVVPELMTPRFTLDKNTVYQAGVRTIQAQRGWTITNRSDSQTSLKVDIDVMMGIFTDELTVAFIDEGGQTRVDIQSLSKVGGADLGANRRHIRQLVRALEEDLGTPSQ</sequence>
<reference evidence="2 3" key="1">
    <citation type="submission" date="2024-02" db="EMBL/GenBank/DDBJ databases">
        <title>Herpetosiphon gulosus NBRC 112829.</title>
        <authorList>
            <person name="Ichikawa N."/>
            <person name="Katano-Makiyama Y."/>
            <person name="Hidaka K."/>
        </authorList>
    </citation>
    <scope>NUCLEOTIDE SEQUENCE [LARGE SCALE GENOMIC DNA]</scope>
    <source>
        <strain evidence="2 3">NBRC 112829</strain>
    </source>
</reference>
<keyword evidence="1" id="KW-0472">Membrane</keyword>
<keyword evidence="1" id="KW-0812">Transmembrane</keyword>
<dbReference type="EMBL" id="BAABRU010000002">
    <property type="protein sequence ID" value="GAA5527016.1"/>
    <property type="molecule type" value="Genomic_DNA"/>
</dbReference>
<evidence type="ECO:0000313" key="3">
    <source>
        <dbReference type="Proteomes" id="UP001428290"/>
    </source>
</evidence>
<name>A0ABP9WWX5_9CHLR</name>
<evidence type="ECO:0008006" key="4">
    <source>
        <dbReference type="Google" id="ProtNLM"/>
    </source>
</evidence>
<accession>A0ABP9WWX5</accession>
<gene>
    <name evidence="2" type="ORF">Hgul01_00798</name>
</gene>
<dbReference type="InterPro" id="IPR010865">
    <property type="entry name" value="DUF1499"/>
</dbReference>
<comment type="caution">
    <text evidence="2">The sequence shown here is derived from an EMBL/GenBank/DDBJ whole genome shotgun (WGS) entry which is preliminary data.</text>
</comment>
<evidence type="ECO:0000256" key="1">
    <source>
        <dbReference type="SAM" id="Phobius"/>
    </source>
</evidence>
<dbReference type="Pfam" id="PF07386">
    <property type="entry name" value="DUF1499"/>
    <property type="match status" value="1"/>
</dbReference>
<feature type="transmembrane region" description="Helical" evidence="1">
    <location>
        <begin position="45"/>
        <end position="62"/>
    </location>
</feature>
<evidence type="ECO:0000313" key="2">
    <source>
        <dbReference type="EMBL" id="GAA5527016.1"/>
    </source>
</evidence>
<feature type="transmembrane region" description="Helical" evidence="1">
    <location>
        <begin position="12"/>
        <end position="33"/>
    </location>
</feature>
<keyword evidence="1" id="KW-1133">Transmembrane helix</keyword>
<keyword evidence="3" id="KW-1185">Reference proteome</keyword>
<dbReference type="RefSeq" id="WP_345720649.1">
    <property type="nucleotide sequence ID" value="NZ_BAABRU010000002.1"/>
</dbReference>